<dbReference type="PIRSF" id="PIRSF000654">
    <property type="entry name" value="Integrin-linked_kinase"/>
    <property type="match status" value="1"/>
</dbReference>
<accession>A0A0C3F0W6</accession>
<evidence type="ECO:0000256" key="1">
    <source>
        <dbReference type="ARBA" id="ARBA00022741"/>
    </source>
</evidence>
<evidence type="ECO:0000256" key="2">
    <source>
        <dbReference type="ARBA" id="ARBA00022840"/>
    </source>
</evidence>
<dbReference type="OrthoDB" id="26722at2759"/>
<dbReference type="GO" id="GO:0005524">
    <property type="term" value="F:ATP binding"/>
    <property type="evidence" value="ECO:0007669"/>
    <property type="project" value="UniProtKB-KW"/>
</dbReference>
<dbReference type="InterPro" id="IPR011009">
    <property type="entry name" value="Kinase-like_dom_sf"/>
</dbReference>
<keyword evidence="1" id="KW-0547">Nucleotide-binding</keyword>
<reference evidence="4 5" key="1">
    <citation type="submission" date="2014-04" db="EMBL/GenBank/DDBJ databases">
        <authorList>
            <consortium name="DOE Joint Genome Institute"/>
            <person name="Kuo A."/>
            <person name="Tarkka M."/>
            <person name="Buscot F."/>
            <person name="Kohler A."/>
            <person name="Nagy L.G."/>
            <person name="Floudas D."/>
            <person name="Copeland A."/>
            <person name="Barry K.W."/>
            <person name="Cichocki N."/>
            <person name="Veneault-Fourrey C."/>
            <person name="LaButti K."/>
            <person name="Lindquist E.A."/>
            <person name="Lipzen A."/>
            <person name="Lundell T."/>
            <person name="Morin E."/>
            <person name="Murat C."/>
            <person name="Sun H."/>
            <person name="Tunlid A."/>
            <person name="Henrissat B."/>
            <person name="Grigoriev I.V."/>
            <person name="Hibbett D.S."/>
            <person name="Martin F."/>
            <person name="Nordberg H.P."/>
            <person name="Cantor M.N."/>
            <person name="Hua S.X."/>
        </authorList>
    </citation>
    <scope>NUCLEOTIDE SEQUENCE [LARGE SCALE GENOMIC DNA]</scope>
    <source>
        <strain evidence="4 5">F 1598</strain>
    </source>
</reference>
<dbReference type="Pfam" id="PF07714">
    <property type="entry name" value="PK_Tyr_Ser-Thr"/>
    <property type="match status" value="1"/>
</dbReference>
<dbReference type="EMBL" id="KN833073">
    <property type="protein sequence ID" value="KIM73799.1"/>
    <property type="molecule type" value="Genomic_DNA"/>
</dbReference>
<sequence length="258" mass="29240">MRGIQSDKAARVKFEEQLGKLVLQWQELDHPNVIPCIGLTMQFGPIPALIFPMCTEGSIMQYIEKNPSANKLQLLAQVAGGFNYLHDRGIVHADIRGSNIMIRDDGTPQIMDAGLSLIVSRADFTNASVCGPCRWMPPEVLEPSDDLEYDIDADSDTDNIFPFSRWSDVYSFGMTILEVLTGKAPYHHRRYDTVVILDIIHGTPPPRPAKKVISDGVWNMLHHCWKTLPESRPPVRGVELWLDLLWKTEETRTLYNLQ</sequence>
<evidence type="ECO:0000313" key="5">
    <source>
        <dbReference type="Proteomes" id="UP000054166"/>
    </source>
</evidence>
<evidence type="ECO:0000313" key="4">
    <source>
        <dbReference type="EMBL" id="KIM73799.1"/>
    </source>
</evidence>
<dbReference type="InterPro" id="IPR000719">
    <property type="entry name" value="Prot_kinase_dom"/>
</dbReference>
<dbReference type="PANTHER" id="PTHR44329">
    <property type="entry name" value="SERINE/THREONINE-PROTEIN KINASE TNNI3K-RELATED"/>
    <property type="match status" value="1"/>
</dbReference>
<dbReference type="GO" id="GO:0004674">
    <property type="term" value="F:protein serine/threonine kinase activity"/>
    <property type="evidence" value="ECO:0007669"/>
    <property type="project" value="TreeGrafter"/>
</dbReference>
<organism evidence="4 5">
    <name type="scientific">Piloderma croceum (strain F 1598)</name>
    <dbReference type="NCBI Taxonomy" id="765440"/>
    <lineage>
        <taxon>Eukaryota</taxon>
        <taxon>Fungi</taxon>
        <taxon>Dikarya</taxon>
        <taxon>Basidiomycota</taxon>
        <taxon>Agaricomycotina</taxon>
        <taxon>Agaricomycetes</taxon>
        <taxon>Agaricomycetidae</taxon>
        <taxon>Atheliales</taxon>
        <taxon>Atheliaceae</taxon>
        <taxon>Piloderma</taxon>
    </lineage>
</organism>
<name>A0A0C3F0W6_PILCF</name>
<dbReference type="PROSITE" id="PS00109">
    <property type="entry name" value="PROTEIN_KINASE_TYR"/>
    <property type="match status" value="1"/>
</dbReference>
<dbReference type="STRING" id="765440.A0A0C3F0W6"/>
<proteinExistence type="predicted"/>
<dbReference type="Proteomes" id="UP000054166">
    <property type="component" value="Unassembled WGS sequence"/>
</dbReference>
<dbReference type="HOGENOM" id="CLU_000288_7_18_1"/>
<protein>
    <recommendedName>
        <fullName evidence="3">Protein kinase domain-containing protein</fullName>
    </recommendedName>
</protein>
<dbReference type="AlphaFoldDB" id="A0A0C3F0W6"/>
<evidence type="ECO:0000259" key="3">
    <source>
        <dbReference type="PROSITE" id="PS50011"/>
    </source>
</evidence>
<dbReference type="InterPro" id="IPR051681">
    <property type="entry name" value="Ser/Thr_Kinases-Pseudokinases"/>
</dbReference>
<feature type="domain" description="Protein kinase" evidence="3">
    <location>
        <begin position="1"/>
        <end position="242"/>
    </location>
</feature>
<dbReference type="Gene3D" id="1.10.510.10">
    <property type="entry name" value="Transferase(Phosphotransferase) domain 1"/>
    <property type="match status" value="1"/>
</dbReference>
<dbReference type="InParanoid" id="A0A0C3F0W6"/>
<dbReference type="SUPFAM" id="SSF56112">
    <property type="entry name" value="Protein kinase-like (PK-like)"/>
    <property type="match status" value="1"/>
</dbReference>
<keyword evidence="2" id="KW-0067">ATP-binding</keyword>
<dbReference type="InterPro" id="IPR001245">
    <property type="entry name" value="Ser-Thr/Tyr_kinase_cat_dom"/>
</dbReference>
<dbReference type="InterPro" id="IPR008266">
    <property type="entry name" value="Tyr_kinase_AS"/>
</dbReference>
<reference evidence="5" key="2">
    <citation type="submission" date="2015-01" db="EMBL/GenBank/DDBJ databases">
        <title>Evolutionary Origins and Diversification of the Mycorrhizal Mutualists.</title>
        <authorList>
            <consortium name="DOE Joint Genome Institute"/>
            <consortium name="Mycorrhizal Genomics Consortium"/>
            <person name="Kohler A."/>
            <person name="Kuo A."/>
            <person name="Nagy L.G."/>
            <person name="Floudas D."/>
            <person name="Copeland A."/>
            <person name="Barry K.W."/>
            <person name="Cichocki N."/>
            <person name="Veneault-Fourrey C."/>
            <person name="LaButti K."/>
            <person name="Lindquist E.A."/>
            <person name="Lipzen A."/>
            <person name="Lundell T."/>
            <person name="Morin E."/>
            <person name="Murat C."/>
            <person name="Riley R."/>
            <person name="Ohm R."/>
            <person name="Sun H."/>
            <person name="Tunlid A."/>
            <person name="Henrissat B."/>
            <person name="Grigoriev I.V."/>
            <person name="Hibbett D.S."/>
            <person name="Martin F."/>
        </authorList>
    </citation>
    <scope>NUCLEOTIDE SEQUENCE [LARGE SCALE GENOMIC DNA]</scope>
    <source>
        <strain evidence="5">F 1598</strain>
    </source>
</reference>
<gene>
    <name evidence="4" type="ORF">PILCRDRAFT_828770</name>
</gene>
<keyword evidence="5" id="KW-1185">Reference proteome</keyword>
<dbReference type="PANTHER" id="PTHR44329:SF298">
    <property type="entry name" value="MIXED LINEAGE KINASE DOMAIN-LIKE PROTEIN"/>
    <property type="match status" value="1"/>
</dbReference>
<dbReference type="PROSITE" id="PS50011">
    <property type="entry name" value="PROTEIN_KINASE_DOM"/>
    <property type="match status" value="1"/>
</dbReference>